<dbReference type="PANTHER" id="PTHR11136">
    <property type="entry name" value="FOLYLPOLYGLUTAMATE SYNTHASE-RELATED"/>
    <property type="match status" value="1"/>
</dbReference>
<evidence type="ECO:0000256" key="1">
    <source>
        <dbReference type="ARBA" id="ARBA00001946"/>
    </source>
</evidence>
<evidence type="ECO:0000256" key="8">
    <source>
        <dbReference type="ARBA" id="ARBA00022842"/>
    </source>
</evidence>
<keyword evidence="6 11" id="KW-0547">Nucleotide-binding</keyword>
<dbReference type="InterPro" id="IPR036565">
    <property type="entry name" value="Mur-like_cat_sf"/>
</dbReference>
<feature type="domain" description="Mur ligase C-terminal" evidence="12">
    <location>
        <begin position="286"/>
        <end position="396"/>
    </location>
</feature>
<dbReference type="AlphaFoldDB" id="A0A9X1BCK3"/>
<comment type="cofactor">
    <cofactor evidence="1">
        <name>Mg(2+)</name>
        <dbReference type="ChEBI" id="CHEBI:18420"/>
    </cofactor>
</comment>
<keyword evidence="7 11" id="KW-0067">ATP-binding</keyword>
<dbReference type="GO" id="GO:0046872">
    <property type="term" value="F:metal ion binding"/>
    <property type="evidence" value="ECO:0007669"/>
    <property type="project" value="UniProtKB-KW"/>
</dbReference>
<dbReference type="EMBL" id="CP072329">
    <property type="protein sequence ID" value="QUB38838.1"/>
    <property type="molecule type" value="Genomic_DNA"/>
</dbReference>
<dbReference type="PANTHER" id="PTHR11136:SF0">
    <property type="entry name" value="DIHYDROFOLATE SYNTHETASE-RELATED"/>
    <property type="match status" value="1"/>
</dbReference>
<evidence type="ECO:0000256" key="2">
    <source>
        <dbReference type="ARBA" id="ARBA00008276"/>
    </source>
</evidence>
<gene>
    <name evidence="14" type="ORF">BTU61_03835</name>
    <name evidence="15" type="ORF">J4854_09925</name>
</gene>
<dbReference type="InterPro" id="IPR001645">
    <property type="entry name" value="Folylpolyglutamate_synth"/>
</dbReference>
<dbReference type="GO" id="GO:0005737">
    <property type="term" value="C:cytoplasm"/>
    <property type="evidence" value="ECO:0007669"/>
    <property type="project" value="TreeGrafter"/>
</dbReference>
<evidence type="ECO:0000313" key="16">
    <source>
        <dbReference type="Proteomes" id="UP000676511"/>
    </source>
</evidence>
<reference evidence="14" key="1">
    <citation type="submission" date="2016-12" db="EMBL/GenBank/DDBJ databases">
        <title>Draft genome of Streptococcus lactarius CCUG 66490T type strain.</title>
        <authorList>
            <person name="Salva-Serra F."/>
            <person name="Engstrom-Jakobsson H."/>
            <person name="Thorell K."/>
            <person name="Gomila M."/>
            <person name="Gonzales-Siles L."/>
            <person name="Busquets A."/>
            <person name="Jaen-Luchoro D."/>
            <person name="Karlsson R."/>
            <person name="Kristiansson E."/>
            <person name="Moore E."/>
        </authorList>
    </citation>
    <scope>NUCLEOTIDE SEQUENCE</scope>
    <source>
        <strain evidence="14">CCUG 66490</strain>
    </source>
</reference>
<keyword evidence="5" id="KW-0479">Metal-binding</keyword>
<evidence type="ECO:0000256" key="4">
    <source>
        <dbReference type="ARBA" id="ARBA00022598"/>
    </source>
</evidence>
<dbReference type="EC" id="6.3.2.17" evidence="3"/>
<dbReference type="RefSeq" id="WP_200772400.1">
    <property type="nucleotide sequence ID" value="NZ_CP072329.1"/>
</dbReference>
<keyword evidence="16" id="KW-1185">Reference proteome</keyword>
<evidence type="ECO:0000313" key="17">
    <source>
        <dbReference type="Proteomes" id="UP001138780"/>
    </source>
</evidence>
<evidence type="ECO:0000313" key="14">
    <source>
        <dbReference type="EMBL" id="MBK4779329.1"/>
    </source>
</evidence>
<dbReference type="Gene3D" id="3.90.190.20">
    <property type="entry name" value="Mur ligase, C-terminal domain"/>
    <property type="match status" value="1"/>
</dbReference>
<reference evidence="15 16" key="2">
    <citation type="submission" date="2021-03" db="EMBL/GenBank/DDBJ databases">
        <title>Human Oral Microbial Genomes.</title>
        <authorList>
            <person name="Johnston C.D."/>
            <person name="Chen T."/>
            <person name="Dewhirst F.E."/>
        </authorList>
    </citation>
    <scope>NUCLEOTIDE SEQUENCE [LARGE SCALE GENOMIC DNA]</scope>
    <source>
        <strain evidence="15 16">CCUG 66490</strain>
    </source>
</reference>
<dbReference type="InterPro" id="IPR004101">
    <property type="entry name" value="Mur_ligase_C"/>
</dbReference>
<evidence type="ECO:0000259" key="12">
    <source>
        <dbReference type="Pfam" id="PF02875"/>
    </source>
</evidence>
<evidence type="ECO:0000256" key="10">
    <source>
        <dbReference type="ARBA" id="ARBA00047493"/>
    </source>
</evidence>
<evidence type="ECO:0000256" key="5">
    <source>
        <dbReference type="ARBA" id="ARBA00022723"/>
    </source>
</evidence>
<dbReference type="Proteomes" id="UP001138780">
    <property type="component" value="Unassembled WGS sequence"/>
</dbReference>
<dbReference type="EMBL" id="MRXX01000004">
    <property type="protein sequence ID" value="MBK4779329.1"/>
    <property type="molecule type" value="Genomic_DNA"/>
</dbReference>
<evidence type="ECO:0000256" key="6">
    <source>
        <dbReference type="ARBA" id="ARBA00022741"/>
    </source>
</evidence>
<dbReference type="PIRSF" id="PIRSF001563">
    <property type="entry name" value="Folylpolyglu_synth"/>
    <property type="match status" value="1"/>
</dbReference>
<dbReference type="InterPro" id="IPR013221">
    <property type="entry name" value="Mur_ligase_cen"/>
</dbReference>
<organism evidence="14 17">
    <name type="scientific">Streptococcus lactarius</name>
    <dbReference type="NCBI Taxonomy" id="684066"/>
    <lineage>
        <taxon>Bacteria</taxon>
        <taxon>Bacillati</taxon>
        <taxon>Bacillota</taxon>
        <taxon>Bacilli</taxon>
        <taxon>Lactobacillales</taxon>
        <taxon>Streptococcaceae</taxon>
        <taxon>Streptococcus</taxon>
    </lineage>
</organism>
<dbReference type="Pfam" id="PF08245">
    <property type="entry name" value="Mur_ligase_M"/>
    <property type="match status" value="1"/>
</dbReference>
<name>A0A9X1BCK3_9STRE</name>
<dbReference type="GO" id="GO:0004326">
    <property type="term" value="F:tetrahydrofolylpolyglutamate synthase activity"/>
    <property type="evidence" value="ECO:0007669"/>
    <property type="project" value="UniProtKB-EC"/>
</dbReference>
<evidence type="ECO:0000256" key="3">
    <source>
        <dbReference type="ARBA" id="ARBA00013025"/>
    </source>
</evidence>
<keyword evidence="4 11" id="KW-0436">Ligase</keyword>
<evidence type="ECO:0000256" key="7">
    <source>
        <dbReference type="ARBA" id="ARBA00022840"/>
    </source>
</evidence>
<dbReference type="Pfam" id="PF02875">
    <property type="entry name" value="Mur_ligase_C"/>
    <property type="match status" value="1"/>
</dbReference>
<accession>A0A9X1BCK3</accession>
<evidence type="ECO:0000256" key="9">
    <source>
        <dbReference type="ARBA" id="ARBA00030592"/>
    </source>
</evidence>
<dbReference type="FunFam" id="3.40.1190.10:FF:000011">
    <property type="entry name" value="Folylpolyglutamate synthase/dihydrofolate synthase"/>
    <property type="match status" value="1"/>
</dbReference>
<dbReference type="InterPro" id="IPR018109">
    <property type="entry name" value="Folylpolyglutamate_synth_CS"/>
</dbReference>
<evidence type="ECO:0000313" key="15">
    <source>
        <dbReference type="EMBL" id="QUB38838.1"/>
    </source>
</evidence>
<dbReference type="PROSITE" id="PS01011">
    <property type="entry name" value="FOLYLPOLYGLU_SYNT_1"/>
    <property type="match status" value="1"/>
</dbReference>
<dbReference type="GO" id="GO:0008841">
    <property type="term" value="F:dihydrofolate synthase activity"/>
    <property type="evidence" value="ECO:0007669"/>
    <property type="project" value="TreeGrafter"/>
</dbReference>
<dbReference type="Proteomes" id="UP000676511">
    <property type="component" value="Chromosome"/>
</dbReference>
<keyword evidence="8" id="KW-0460">Magnesium</keyword>
<dbReference type="SUPFAM" id="SSF53623">
    <property type="entry name" value="MurD-like peptide ligases, catalytic domain"/>
    <property type="match status" value="1"/>
</dbReference>
<feature type="domain" description="Mur ligase central" evidence="13">
    <location>
        <begin position="42"/>
        <end position="220"/>
    </location>
</feature>
<evidence type="ECO:0000259" key="13">
    <source>
        <dbReference type="Pfam" id="PF08245"/>
    </source>
</evidence>
<proteinExistence type="inferred from homology"/>
<protein>
    <recommendedName>
        <fullName evidence="3">tetrahydrofolate synthase</fullName>
        <ecNumber evidence="3">6.3.2.17</ecNumber>
    </recommendedName>
    <alternativeName>
        <fullName evidence="9">Tetrahydrofolylpolyglutamate synthase</fullName>
    </alternativeName>
</protein>
<dbReference type="SUPFAM" id="SSF53244">
    <property type="entry name" value="MurD-like peptide ligases, peptide-binding domain"/>
    <property type="match status" value="1"/>
</dbReference>
<dbReference type="PROSITE" id="PS01012">
    <property type="entry name" value="FOLYLPOLYGLU_SYNT_2"/>
    <property type="match status" value="1"/>
</dbReference>
<dbReference type="NCBIfam" id="TIGR01499">
    <property type="entry name" value="folC"/>
    <property type="match status" value="1"/>
</dbReference>
<dbReference type="InterPro" id="IPR036615">
    <property type="entry name" value="Mur_ligase_C_dom_sf"/>
</dbReference>
<dbReference type="GO" id="GO:0005524">
    <property type="term" value="F:ATP binding"/>
    <property type="evidence" value="ECO:0007669"/>
    <property type="project" value="UniProtKB-KW"/>
</dbReference>
<comment type="catalytic activity">
    <reaction evidence="10">
        <text>(6S)-5,6,7,8-tetrahydrofolyl-(gamma-L-Glu)(n) + L-glutamate + ATP = (6S)-5,6,7,8-tetrahydrofolyl-(gamma-L-Glu)(n+1) + ADP + phosphate + H(+)</text>
        <dbReference type="Rhea" id="RHEA:10580"/>
        <dbReference type="Rhea" id="RHEA-COMP:14738"/>
        <dbReference type="Rhea" id="RHEA-COMP:14740"/>
        <dbReference type="ChEBI" id="CHEBI:15378"/>
        <dbReference type="ChEBI" id="CHEBI:29985"/>
        <dbReference type="ChEBI" id="CHEBI:30616"/>
        <dbReference type="ChEBI" id="CHEBI:43474"/>
        <dbReference type="ChEBI" id="CHEBI:141005"/>
        <dbReference type="ChEBI" id="CHEBI:456216"/>
        <dbReference type="EC" id="6.3.2.17"/>
    </reaction>
</comment>
<sequence length="410" mass="45654">MNQIEEWMNGRIGLNFRSGLDRMKQAVSLLGRPDKAYPILHVTGTNGKGSTIAFMRQLLMAHGKKVGTFTSPHMISIHDRICIGDKPISDEDFTRIGQEVQQMEQTLLQTQDQLSYFEIICLMALLYFKEQAVDVVLLEVGIGGLLDTTNVVTGEIAVITSVGLDHQETLGGTIAEIAQQKAGIFKEGKKAVVGPLPAEAAAICQEKAEQLAVDLHAFRKDFGLKQDRFWNENVELVLPSLGLKGDYQRENAAVALEAFLLYMEGQPQAVDLDLIQLALQETRWPGRLELVGDQLYLDGAHNPHAMVRLIEFAKSLDGKRVKILFGALKRKDYSGMLETLQAGLPEAELMLTTFHYGEVVAQGDRQDLPYVADYKAYIQEFMARRHPDEVLFVTGSLYFIAEVRACLLEG</sequence>
<comment type="similarity">
    <text evidence="2 11">Belongs to the folylpolyglutamate synthase family.</text>
</comment>
<dbReference type="Gene3D" id="3.40.1190.10">
    <property type="entry name" value="Mur-like, catalytic domain"/>
    <property type="match status" value="1"/>
</dbReference>
<evidence type="ECO:0000256" key="11">
    <source>
        <dbReference type="PIRNR" id="PIRNR001563"/>
    </source>
</evidence>